<dbReference type="InterPro" id="IPR005084">
    <property type="entry name" value="CBM6"/>
</dbReference>
<evidence type="ECO:0000313" key="1">
    <source>
        <dbReference type="EMBL" id="BDI33530.1"/>
    </source>
</evidence>
<dbReference type="InterPro" id="IPR008979">
    <property type="entry name" value="Galactose-bd-like_sf"/>
</dbReference>
<organism evidence="1 2">
    <name type="scientific">Capsulimonas corticalis</name>
    <dbReference type="NCBI Taxonomy" id="2219043"/>
    <lineage>
        <taxon>Bacteria</taxon>
        <taxon>Bacillati</taxon>
        <taxon>Armatimonadota</taxon>
        <taxon>Armatimonadia</taxon>
        <taxon>Capsulimonadales</taxon>
        <taxon>Capsulimonadaceae</taxon>
        <taxon>Capsulimonas</taxon>
    </lineage>
</organism>
<dbReference type="EMBL" id="AP025739">
    <property type="protein sequence ID" value="BDI33530.1"/>
    <property type="molecule type" value="Genomic_DNA"/>
</dbReference>
<protein>
    <submittedName>
        <fullName evidence="1">Uncharacterized protein</fullName>
    </submittedName>
</protein>
<gene>
    <name evidence="1" type="ORF">CCAX7_55810</name>
</gene>
<keyword evidence="2" id="KW-1185">Reference proteome</keyword>
<dbReference type="Gene3D" id="2.60.120.260">
    <property type="entry name" value="Galactose-binding domain-like"/>
    <property type="match status" value="1"/>
</dbReference>
<proteinExistence type="predicted"/>
<dbReference type="RefSeq" id="WP_125206159.1">
    <property type="nucleotide sequence ID" value="NZ_AP025739.1"/>
</dbReference>
<dbReference type="Proteomes" id="UP000287394">
    <property type="component" value="Chromosome"/>
</dbReference>
<dbReference type="OrthoDB" id="3795970at2"/>
<name>A0A402D0V9_9BACT</name>
<accession>A0A402D0V9</accession>
<evidence type="ECO:0000313" key="2">
    <source>
        <dbReference type="Proteomes" id="UP000287394"/>
    </source>
</evidence>
<reference evidence="1 2" key="1">
    <citation type="journal article" date="2019" name="Int. J. Syst. Evol. Microbiol.">
        <title>Capsulimonas corticalis gen. nov., sp. nov., an aerobic capsulated bacterium, of a novel bacterial order, Capsulimonadales ord. nov., of the class Armatimonadia of the phylum Armatimonadetes.</title>
        <authorList>
            <person name="Li J."/>
            <person name="Kudo C."/>
            <person name="Tonouchi A."/>
        </authorList>
    </citation>
    <scope>NUCLEOTIDE SEQUENCE [LARGE SCALE GENOMIC DNA]</scope>
    <source>
        <strain evidence="1 2">AX-7</strain>
    </source>
</reference>
<dbReference type="KEGG" id="ccot:CCAX7_55810"/>
<dbReference type="AlphaFoldDB" id="A0A402D0V9"/>
<dbReference type="GO" id="GO:0030246">
    <property type="term" value="F:carbohydrate binding"/>
    <property type="evidence" value="ECO:0007669"/>
    <property type="project" value="InterPro"/>
</dbReference>
<dbReference type="PROSITE" id="PS51175">
    <property type="entry name" value="CBM6"/>
    <property type="match status" value="1"/>
</dbReference>
<sequence>MSNQWAGFLAAAVGVIVGAVQPAVRAAAISGESVSTFDPFTWPNDIPDSCPLQKSLLFDGVTFTGRYADYGAADTWFPCWLPSGDLRSPFTDGKVGEIGAGTPNPGAARIAGDDPLKLEVAPLTTVNSNLGGGTKGCGRYPSASLVSRSVWYYGTYLLTNHDNSVAMPHSDWQVLEPFAGFRYSIDDGKRWTDTTDPDHGLFEDYHHSDAINADHEIMIGAPHFVDFGKNMQFAPTDPKTSRKYAYMTAHGADASATAARNSWVMGDNVYLLRILLPAGADAKHGAAYLNTAQNWQYYTKSSGWLPWDKNHLDAVRLAIQPIVHWEDPAPASSDQPTFGLGETTVTYDAPLKTFLMCIARCITANRFDTMILEAPRITGPYRIAHYLTGFGPVAYFPAIPSKFISGDGRTMWLSYSANYGGQKANVAGAAYALCLREFTLNAPGEAERKYQAESGTLAGGAAIYGDPAASNGNIVAYLNSPGRSVSFPHCPAASRIGVTYASIAAGAFSLYINGKKIQEIQFPATGQWTGPGAYRKVWTAVPVPEGAKVTLQCDEGDTGLNLDAIELPQN</sequence>
<dbReference type="SUPFAM" id="SSF49785">
    <property type="entry name" value="Galactose-binding domain-like"/>
    <property type="match status" value="1"/>
</dbReference>